<dbReference type="OMA" id="NACNDFI"/>
<feature type="signal peptide" evidence="2">
    <location>
        <begin position="1"/>
        <end position="21"/>
    </location>
</feature>
<proteinExistence type="inferred from homology"/>
<dbReference type="PANTHER" id="PTHR13341:SF2">
    <property type="entry name" value="PROTEIN SEELE"/>
    <property type="match status" value="1"/>
</dbReference>
<evidence type="ECO:0000256" key="2">
    <source>
        <dbReference type="SAM" id="SignalP"/>
    </source>
</evidence>
<dbReference type="PANTHER" id="PTHR13341">
    <property type="entry name" value="MIR-INTERACTING SAPOSIN-LIKE PROTEIN"/>
    <property type="match status" value="1"/>
</dbReference>
<feature type="domain" description="DUF3456" evidence="3">
    <location>
        <begin position="28"/>
        <end position="166"/>
    </location>
</feature>
<evidence type="ECO:0000259" key="3">
    <source>
        <dbReference type="Pfam" id="PF11938"/>
    </source>
</evidence>
<accession>A0A8R1HJV2</accession>
<dbReference type="InterPro" id="IPR042415">
    <property type="entry name" value="CNPY"/>
</dbReference>
<feature type="chain" id="PRO_5035838417" evidence="2">
    <location>
        <begin position="22"/>
        <end position="189"/>
    </location>
</feature>
<dbReference type="InterPro" id="IPR021852">
    <property type="entry name" value="DUF3456"/>
</dbReference>
<sequence length="189" mass="20927">MFLHSFLQVFTVFLALQLVDAASISSLECGACSLLVTHFELKIAAVDPNKKIEVGSFRVSPTGEQKGLKEIGYARSETHLTEIIEHVCDEAKNYKLVMNTNTGKSVYVHKDVSQHLDGDESAKMRSRLQNACNDFIDANEDELLHFLKSAHEKPVKEFCHKTIGVCSSVDVADLPPVPITLADIPEDEL</sequence>
<evidence type="ECO:0000313" key="4">
    <source>
        <dbReference type="EnsemblMetazoa" id="CJA02694.1"/>
    </source>
</evidence>
<keyword evidence="5" id="KW-1185">Reference proteome</keyword>
<protein>
    <submittedName>
        <fullName evidence="4">DUF3456 domain-containing protein</fullName>
    </submittedName>
</protein>
<dbReference type="Proteomes" id="UP000005237">
    <property type="component" value="Unassembled WGS sequence"/>
</dbReference>
<name>A0A8R1HJV2_CAEJA</name>
<organism evidence="4 5">
    <name type="scientific">Caenorhabditis japonica</name>
    <dbReference type="NCBI Taxonomy" id="281687"/>
    <lineage>
        <taxon>Eukaryota</taxon>
        <taxon>Metazoa</taxon>
        <taxon>Ecdysozoa</taxon>
        <taxon>Nematoda</taxon>
        <taxon>Chromadorea</taxon>
        <taxon>Rhabditida</taxon>
        <taxon>Rhabditina</taxon>
        <taxon>Rhabditomorpha</taxon>
        <taxon>Rhabditoidea</taxon>
        <taxon>Rhabditidae</taxon>
        <taxon>Peloderinae</taxon>
        <taxon>Caenorhabditis</taxon>
    </lineage>
</organism>
<dbReference type="Gene3D" id="1.10.225.10">
    <property type="entry name" value="Saposin-like"/>
    <property type="match status" value="1"/>
</dbReference>
<dbReference type="GO" id="GO:0005783">
    <property type="term" value="C:endoplasmic reticulum"/>
    <property type="evidence" value="ECO:0007669"/>
    <property type="project" value="TreeGrafter"/>
</dbReference>
<dbReference type="Pfam" id="PF11938">
    <property type="entry name" value="DUF3456"/>
    <property type="match status" value="1"/>
</dbReference>
<dbReference type="AlphaFoldDB" id="A0A8R1HJV2"/>
<comment type="similarity">
    <text evidence="1">Belongs to the canopy family.</text>
</comment>
<evidence type="ECO:0000313" key="5">
    <source>
        <dbReference type="Proteomes" id="UP000005237"/>
    </source>
</evidence>
<dbReference type="EnsemblMetazoa" id="CJA02694.1">
    <property type="protein sequence ID" value="CJA02694.1"/>
    <property type="gene ID" value="WBGene00121898"/>
</dbReference>
<evidence type="ECO:0000256" key="1">
    <source>
        <dbReference type="ARBA" id="ARBA00007285"/>
    </source>
</evidence>
<keyword evidence="2" id="KW-0732">Signal</keyword>
<reference evidence="4" key="2">
    <citation type="submission" date="2022-06" db="UniProtKB">
        <authorList>
            <consortium name="EnsemblMetazoa"/>
        </authorList>
    </citation>
    <scope>IDENTIFICATION</scope>
    <source>
        <strain evidence="4">DF5081</strain>
    </source>
</reference>
<reference evidence="5" key="1">
    <citation type="submission" date="2010-08" db="EMBL/GenBank/DDBJ databases">
        <authorList>
            <consortium name="Caenorhabditis japonica Sequencing Consortium"/>
            <person name="Wilson R.K."/>
        </authorList>
    </citation>
    <scope>NUCLEOTIDE SEQUENCE [LARGE SCALE GENOMIC DNA]</scope>
    <source>
        <strain evidence="5">DF5081</strain>
    </source>
</reference>